<dbReference type="Pfam" id="PF01479">
    <property type="entry name" value="S4"/>
    <property type="match status" value="1"/>
</dbReference>
<name>A0A0S7WTZ9_UNCT6</name>
<evidence type="ECO:0000256" key="3">
    <source>
        <dbReference type="ARBA" id="ARBA00022884"/>
    </source>
</evidence>
<dbReference type="STRING" id="1703770.AMJ39_03860"/>
<evidence type="ECO:0000259" key="6">
    <source>
        <dbReference type="SMART" id="SM00363"/>
    </source>
</evidence>
<dbReference type="CDD" id="cd00165">
    <property type="entry name" value="S4"/>
    <property type="match status" value="1"/>
</dbReference>
<dbReference type="InterPro" id="IPR036986">
    <property type="entry name" value="S4_RNA-bd_sf"/>
</dbReference>
<evidence type="ECO:0000256" key="1">
    <source>
        <dbReference type="ARBA" id="ARBA00022555"/>
    </source>
</evidence>
<sequence>MRLDLFLKTSRLVKQRSLAKRACDGGRVKVGGRAAKASHHVHPGERLRIAYPTKVVEVEVVEVPEGNVSRARARELYRVLSEERVDEFWPDRAR</sequence>
<dbReference type="InterPro" id="IPR025490">
    <property type="entry name" value="RqcP"/>
</dbReference>
<evidence type="ECO:0000256" key="2">
    <source>
        <dbReference type="ARBA" id="ARBA00022730"/>
    </source>
</evidence>
<keyword evidence="3 5" id="KW-0694">RNA-binding</keyword>
<reference evidence="7 8" key="1">
    <citation type="journal article" date="2015" name="Microbiome">
        <title>Genomic resolution of linkages in carbon, nitrogen, and sulfur cycling among widespread estuary sediment bacteria.</title>
        <authorList>
            <person name="Baker B.J."/>
            <person name="Lazar C.S."/>
            <person name="Teske A.P."/>
            <person name="Dick G.J."/>
        </authorList>
    </citation>
    <scope>NUCLEOTIDE SEQUENCE [LARGE SCALE GENOMIC DNA]</scope>
    <source>
        <strain evidence="7">DG_24</strain>
    </source>
</reference>
<evidence type="ECO:0000256" key="5">
    <source>
        <dbReference type="PROSITE-ProRule" id="PRU00182"/>
    </source>
</evidence>
<comment type="caution">
    <text evidence="7">The sequence shown here is derived from an EMBL/GenBank/DDBJ whole genome shotgun (WGS) entry which is preliminary data.</text>
</comment>
<dbReference type="SUPFAM" id="SSF55174">
    <property type="entry name" value="Alpha-L RNA-binding motif"/>
    <property type="match status" value="1"/>
</dbReference>
<accession>A0A0S7WTZ9</accession>
<dbReference type="SMART" id="SM00363">
    <property type="entry name" value="S4"/>
    <property type="match status" value="1"/>
</dbReference>
<keyword evidence="2" id="KW-0699">rRNA-binding</keyword>
<evidence type="ECO:0000313" key="8">
    <source>
        <dbReference type="Proteomes" id="UP000052008"/>
    </source>
</evidence>
<dbReference type="EMBL" id="LIZS01000015">
    <property type="protein sequence ID" value="KPJ53649.1"/>
    <property type="molecule type" value="Genomic_DNA"/>
</dbReference>
<dbReference type="PIRSF" id="PIRSF038881">
    <property type="entry name" value="RNAbp_HP1423"/>
    <property type="match status" value="1"/>
</dbReference>
<proteinExistence type="predicted"/>
<dbReference type="PROSITE" id="PS50889">
    <property type="entry name" value="S4"/>
    <property type="match status" value="1"/>
</dbReference>
<feature type="domain" description="RNA-binding S4" evidence="6">
    <location>
        <begin position="1"/>
        <end position="64"/>
    </location>
</feature>
<evidence type="ECO:0000313" key="7">
    <source>
        <dbReference type="EMBL" id="KPJ53649.1"/>
    </source>
</evidence>
<keyword evidence="4" id="KW-0648">Protein biosynthesis</keyword>
<dbReference type="GO" id="GO:0000049">
    <property type="term" value="F:tRNA binding"/>
    <property type="evidence" value="ECO:0007669"/>
    <property type="project" value="UniProtKB-KW"/>
</dbReference>
<organism evidence="7 8">
    <name type="scientific">candidate division TA06 bacterium DG_24</name>
    <dbReference type="NCBI Taxonomy" id="1703770"/>
    <lineage>
        <taxon>Bacteria</taxon>
        <taxon>Bacteria division TA06</taxon>
    </lineage>
</organism>
<dbReference type="Proteomes" id="UP000052008">
    <property type="component" value="Unassembled WGS sequence"/>
</dbReference>
<gene>
    <name evidence="7" type="ORF">AMJ39_03860</name>
</gene>
<protein>
    <recommendedName>
        <fullName evidence="6">RNA-binding S4 domain-containing protein</fullName>
    </recommendedName>
</protein>
<evidence type="ECO:0000256" key="4">
    <source>
        <dbReference type="ARBA" id="ARBA00022917"/>
    </source>
</evidence>
<dbReference type="Gene3D" id="3.10.290.10">
    <property type="entry name" value="RNA-binding S4 domain"/>
    <property type="match status" value="1"/>
</dbReference>
<dbReference type="AlphaFoldDB" id="A0A0S7WTZ9"/>
<dbReference type="InterPro" id="IPR002942">
    <property type="entry name" value="S4_RNA-bd"/>
</dbReference>
<dbReference type="GO" id="GO:0019843">
    <property type="term" value="F:rRNA binding"/>
    <property type="evidence" value="ECO:0007669"/>
    <property type="project" value="UniProtKB-KW"/>
</dbReference>
<dbReference type="GO" id="GO:0006412">
    <property type="term" value="P:translation"/>
    <property type="evidence" value="ECO:0007669"/>
    <property type="project" value="UniProtKB-KW"/>
</dbReference>
<keyword evidence="1" id="KW-0820">tRNA-binding</keyword>